<dbReference type="Gene3D" id="1.20.1260.10">
    <property type="match status" value="1"/>
</dbReference>
<dbReference type="AlphaFoldDB" id="A0A1G6H985"/>
<dbReference type="PANTHER" id="PTHR30458:SF0">
    <property type="entry name" value="1,2-PHENYLACETYL-COA EPOXIDASE, SUBUNIT C"/>
    <property type="match status" value="1"/>
</dbReference>
<reference evidence="2" key="1">
    <citation type="submission" date="2016-09" db="EMBL/GenBank/DDBJ databases">
        <authorList>
            <person name="Varghese N."/>
            <person name="Submissions S."/>
        </authorList>
    </citation>
    <scope>NUCLEOTIDE SEQUENCE [LARGE SCALE GENOMIC DNA]</scope>
    <source>
        <strain evidence="2">25nlg</strain>
    </source>
</reference>
<dbReference type="RefSeq" id="WP_090774941.1">
    <property type="nucleotide sequence ID" value="NZ_FMYM01000003.1"/>
</dbReference>
<protein>
    <submittedName>
        <fullName evidence="1">Ring-1,2-phenylacetyl-CoA epoxidase subunit PaaC</fullName>
    </submittedName>
</protein>
<dbReference type="SUPFAM" id="SSF47240">
    <property type="entry name" value="Ferritin-like"/>
    <property type="match status" value="1"/>
</dbReference>
<sequence>MSQVAQDAIITLALQLADDDFLFAYRGSEWLGIAPHIEEDVASASISQNSMGHAAMFYELASELGAGTVDELAHGRKATERKNSILVERVNGPGSYMGQPAYDFAYAVVRNYFYTEAKKIKMDSLENSACEPLREIATKVNMELHYHIFHWKTWFVALIQANDEAKVRMTTAIARVMEDFGDLFSYGHDAAKIEAAQLIETEEELAARFTETVGHVLQSVGLNEDMLAYTCKQNGRNHIHTDDLTAALATLSEVYCTDVTAAW</sequence>
<dbReference type="InterPro" id="IPR052703">
    <property type="entry name" value="Aromatic_CoA_ox/epox"/>
</dbReference>
<dbReference type="OrthoDB" id="9789947at2"/>
<dbReference type="Pfam" id="PF05138">
    <property type="entry name" value="PaaA_PaaC"/>
    <property type="match status" value="1"/>
</dbReference>
<dbReference type="GO" id="GO:0005829">
    <property type="term" value="C:cytosol"/>
    <property type="evidence" value="ECO:0007669"/>
    <property type="project" value="TreeGrafter"/>
</dbReference>
<dbReference type="NCBIfam" id="TIGR02158">
    <property type="entry name" value="PA_CoA_Oxy3"/>
    <property type="match status" value="1"/>
</dbReference>
<accession>A0A1G6H985</accession>
<keyword evidence="2" id="KW-1185">Reference proteome</keyword>
<evidence type="ECO:0000313" key="2">
    <source>
        <dbReference type="Proteomes" id="UP000242662"/>
    </source>
</evidence>
<dbReference type="InterPro" id="IPR009078">
    <property type="entry name" value="Ferritin-like_SF"/>
</dbReference>
<organism evidence="1 2">
    <name type="scientific">Shouchella lonarensis</name>
    <dbReference type="NCBI Taxonomy" id="1464122"/>
    <lineage>
        <taxon>Bacteria</taxon>
        <taxon>Bacillati</taxon>
        <taxon>Bacillota</taxon>
        <taxon>Bacilli</taxon>
        <taxon>Bacillales</taxon>
        <taxon>Bacillaceae</taxon>
        <taxon>Shouchella</taxon>
    </lineage>
</organism>
<dbReference type="PANTHER" id="PTHR30458">
    <property type="entry name" value="PHENYLACETIC ACID DEGRADATION PROTEIN PAA"/>
    <property type="match status" value="1"/>
</dbReference>
<proteinExistence type="predicted"/>
<dbReference type="InterPro" id="IPR011882">
    <property type="entry name" value="PaaC"/>
</dbReference>
<name>A0A1G6H985_9BACI</name>
<dbReference type="EMBL" id="FMYM01000003">
    <property type="protein sequence ID" value="SDB90714.1"/>
    <property type="molecule type" value="Genomic_DNA"/>
</dbReference>
<evidence type="ECO:0000313" key="1">
    <source>
        <dbReference type="EMBL" id="SDB90714.1"/>
    </source>
</evidence>
<dbReference type="InterPro" id="IPR007814">
    <property type="entry name" value="PaaA_PaaC"/>
</dbReference>
<dbReference type="STRING" id="1464122.SAMN05421737_10375"/>
<dbReference type="GO" id="GO:0010124">
    <property type="term" value="P:phenylacetate catabolic process"/>
    <property type="evidence" value="ECO:0007669"/>
    <property type="project" value="InterPro"/>
</dbReference>
<gene>
    <name evidence="1" type="ORF">SAMN05421737_10375</name>
</gene>
<dbReference type="Proteomes" id="UP000242662">
    <property type="component" value="Unassembled WGS sequence"/>
</dbReference>
<dbReference type="InterPro" id="IPR012347">
    <property type="entry name" value="Ferritin-like"/>
</dbReference>